<evidence type="ECO:0000313" key="1">
    <source>
        <dbReference type="EMBL" id="MBB4478447.1"/>
    </source>
</evidence>
<dbReference type="Proteomes" id="UP000523431">
    <property type="component" value="Unassembled WGS sequence"/>
</dbReference>
<evidence type="ECO:0000313" key="3">
    <source>
        <dbReference type="Proteomes" id="UP000523431"/>
    </source>
</evidence>
<dbReference type="EMBL" id="JACIID010000001">
    <property type="protein sequence ID" value="MBB4534279.1"/>
    <property type="molecule type" value="Genomic_DNA"/>
</dbReference>
<evidence type="ECO:0000313" key="4">
    <source>
        <dbReference type="Proteomes" id="UP000557344"/>
    </source>
</evidence>
<dbReference type="AlphaFoldDB" id="A0A7W6V831"/>
<dbReference type="EMBL" id="JACIHU010000001">
    <property type="protein sequence ID" value="MBB4478447.1"/>
    <property type="molecule type" value="Genomic_DNA"/>
</dbReference>
<reference evidence="3 4" key="1">
    <citation type="submission" date="2020-08" db="EMBL/GenBank/DDBJ databases">
        <title>Genomic Encyclopedia of Type Strains, Phase IV (KMG-V): Genome sequencing to study the core and pangenomes of soil and plant-associated prokaryotes.</title>
        <authorList>
            <person name="Whitman W."/>
        </authorList>
    </citation>
    <scope>NUCLEOTIDE SEQUENCE [LARGE SCALE GENOMIC DNA]</scope>
    <source>
        <strain evidence="1 4">SEMIA 471</strain>
        <strain evidence="2 3">SEMIA 489</strain>
    </source>
</reference>
<dbReference type="Proteomes" id="UP000557344">
    <property type="component" value="Unassembled WGS sequence"/>
</dbReference>
<name>A0A7W6V831_RHIET</name>
<protein>
    <submittedName>
        <fullName evidence="1">Uncharacterized protein</fullName>
    </submittedName>
</protein>
<sequence>MTTRMVHALIAATTASTAAKLKALAARVEELEAGGVRYAGCYQRALVYRRGSVTTFAGSMWIALDDVPTGVQPGSNTAFWQLAQKGKSPKRVKATEREQ</sequence>
<dbReference type="RefSeq" id="WP_246812680.1">
    <property type="nucleotide sequence ID" value="NZ_JACIID010000001.1"/>
</dbReference>
<proteinExistence type="predicted"/>
<accession>A0A7W6V831</accession>
<evidence type="ECO:0000313" key="2">
    <source>
        <dbReference type="EMBL" id="MBB4534279.1"/>
    </source>
</evidence>
<comment type="caution">
    <text evidence="1">The sequence shown here is derived from an EMBL/GenBank/DDBJ whole genome shotgun (WGS) entry which is preliminary data.</text>
</comment>
<organism evidence="1 4">
    <name type="scientific">Rhizobium etli</name>
    <dbReference type="NCBI Taxonomy" id="29449"/>
    <lineage>
        <taxon>Bacteria</taxon>
        <taxon>Pseudomonadati</taxon>
        <taxon>Pseudomonadota</taxon>
        <taxon>Alphaproteobacteria</taxon>
        <taxon>Hyphomicrobiales</taxon>
        <taxon>Rhizobiaceae</taxon>
        <taxon>Rhizobium/Agrobacterium group</taxon>
        <taxon>Rhizobium</taxon>
    </lineage>
</organism>
<gene>
    <name evidence="1" type="ORF">GGE46_000988</name>
    <name evidence="2" type="ORF">GGE57_000988</name>
</gene>